<dbReference type="EnsemblMetazoa" id="XM_793577">
    <property type="protein sequence ID" value="XP_798670"/>
    <property type="gene ID" value="LOC594128"/>
</dbReference>
<dbReference type="PANTHER" id="PTHR11802">
    <property type="entry name" value="SERINE PROTEASE FAMILY S10 SERINE CARBOXYPEPTIDASE"/>
    <property type="match status" value="1"/>
</dbReference>
<dbReference type="InterPro" id="IPR001563">
    <property type="entry name" value="Peptidase_S10"/>
</dbReference>
<dbReference type="GeneID" id="594128"/>
<keyword evidence="4 5" id="KW-0378">Hydrolase</keyword>
<dbReference type="SUPFAM" id="SSF53474">
    <property type="entry name" value="alpha/beta-Hydrolases"/>
    <property type="match status" value="1"/>
</dbReference>
<evidence type="ECO:0000313" key="6">
    <source>
        <dbReference type="EnsemblMetazoa" id="XP_798670"/>
    </source>
</evidence>
<dbReference type="Proteomes" id="UP000007110">
    <property type="component" value="Unassembled WGS sequence"/>
</dbReference>
<dbReference type="AlphaFoldDB" id="A0A7M7RHI9"/>
<sequence>MALTWTISTTVIFFILNSFINVVLAAYAPDEVTNLPGLKTQPTFRHYSGYLNASGEDRLHYWFVESENDPANDPVVLWMNGGPGCSSMDGMLSELGPFHVNNDGQSLYMNEFSWNKVANVIFLEAPAGVGYSYNPSKEYATDDDKVSMGNYLALQSFFKKFPEYASNEFYVTGESYGGIYVPTLSLRILQGNATINMKGFAVGNGITNFTTNSDSLVYFAYYHGLIGLNLWKGLNDKCCDGTYCVFTESTDTGCLTLVRETLNIVYNIGLNTYSLYLDCYNGPSSVKSPLLTRYQFDMQHALGHLPTQPPKYYQPMSAILSKSKLGVVPPCINVTGVTAYLNLPAVRKALHIAEEATAWEICSALPYKTIYATMYDTYKSILTQYRGLVYNGDTDMACNFLGDEWFIESLNLKQKTDRAPWKLGDQIAGFVKEFEGLSLVTVKGSGHMVPQERPAQALKMITSFLQNKPL</sequence>
<dbReference type="GO" id="GO:0006508">
    <property type="term" value="P:proteolysis"/>
    <property type="evidence" value="ECO:0007669"/>
    <property type="project" value="UniProtKB-KW"/>
</dbReference>
<dbReference type="OMA" id="GDWMKPF"/>
<dbReference type="InterPro" id="IPR018202">
    <property type="entry name" value="Ser_caboxypep_ser_AS"/>
</dbReference>
<dbReference type="PROSITE" id="PS00560">
    <property type="entry name" value="CARBOXYPEPT_SER_HIS"/>
    <property type="match status" value="1"/>
</dbReference>
<dbReference type="KEGG" id="spu:594128"/>
<evidence type="ECO:0000256" key="1">
    <source>
        <dbReference type="ARBA" id="ARBA00009431"/>
    </source>
</evidence>
<dbReference type="InParanoid" id="A0A7M7RHI9"/>
<evidence type="ECO:0000256" key="2">
    <source>
        <dbReference type="ARBA" id="ARBA00022645"/>
    </source>
</evidence>
<keyword evidence="2 5" id="KW-0121">Carboxypeptidase</keyword>
<proteinExistence type="inferred from homology"/>
<protein>
    <recommendedName>
        <fullName evidence="5">Carboxypeptidase</fullName>
        <ecNumber evidence="5">3.4.16.-</ecNumber>
    </recommendedName>
</protein>
<feature type="signal peptide" evidence="5">
    <location>
        <begin position="1"/>
        <end position="25"/>
    </location>
</feature>
<dbReference type="Pfam" id="PF00450">
    <property type="entry name" value="Peptidase_S10"/>
    <property type="match status" value="1"/>
</dbReference>
<dbReference type="InterPro" id="IPR029058">
    <property type="entry name" value="AB_hydrolase_fold"/>
</dbReference>
<dbReference type="Gene3D" id="3.40.50.1820">
    <property type="entry name" value="alpha/beta hydrolase"/>
    <property type="match status" value="1"/>
</dbReference>
<dbReference type="GO" id="GO:0031647">
    <property type="term" value="P:regulation of protein stability"/>
    <property type="evidence" value="ECO:0007669"/>
    <property type="project" value="UniProtKB-ARBA"/>
</dbReference>
<feature type="chain" id="PRO_5029936218" description="Carboxypeptidase" evidence="5">
    <location>
        <begin position="26"/>
        <end position="470"/>
    </location>
</feature>
<dbReference type="PRINTS" id="PR00724">
    <property type="entry name" value="CRBOXYPTASEC"/>
</dbReference>
<keyword evidence="3 5" id="KW-0645">Protease</keyword>
<evidence type="ECO:0000256" key="4">
    <source>
        <dbReference type="ARBA" id="ARBA00022801"/>
    </source>
</evidence>
<dbReference type="EC" id="3.4.16.-" evidence="5"/>
<dbReference type="InterPro" id="IPR033124">
    <property type="entry name" value="Ser_caboxypep_his_AS"/>
</dbReference>
<dbReference type="GO" id="GO:0004185">
    <property type="term" value="F:serine-type carboxypeptidase activity"/>
    <property type="evidence" value="ECO:0000318"/>
    <property type="project" value="GO_Central"/>
</dbReference>
<dbReference type="RefSeq" id="XP_798670.2">
    <property type="nucleotide sequence ID" value="XM_793577.5"/>
</dbReference>
<dbReference type="PROSITE" id="PS00131">
    <property type="entry name" value="CARBOXYPEPT_SER_SER"/>
    <property type="match status" value="1"/>
</dbReference>
<dbReference type="OrthoDB" id="443318at2759"/>
<dbReference type="FunFam" id="3.40.50.1820:FF:000335">
    <property type="entry name" value="Carboxypeptidase"/>
    <property type="match status" value="1"/>
</dbReference>
<keyword evidence="7" id="KW-1185">Reference proteome</keyword>
<evidence type="ECO:0000313" key="7">
    <source>
        <dbReference type="Proteomes" id="UP000007110"/>
    </source>
</evidence>
<name>A0A7M7RHI9_STRPU</name>
<comment type="similarity">
    <text evidence="1 5">Belongs to the peptidase S10 family.</text>
</comment>
<organism evidence="6 7">
    <name type="scientific">Strongylocentrotus purpuratus</name>
    <name type="common">Purple sea urchin</name>
    <dbReference type="NCBI Taxonomy" id="7668"/>
    <lineage>
        <taxon>Eukaryota</taxon>
        <taxon>Metazoa</taxon>
        <taxon>Echinodermata</taxon>
        <taxon>Eleutherozoa</taxon>
        <taxon>Echinozoa</taxon>
        <taxon>Echinoidea</taxon>
        <taxon>Euechinoidea</taxon>
        <taxon>Echinacea</taxon>
        <taxon>Camarodonta</taxon>
        <taxon>Echinidea</taxon>
        <taxon>Strongylocentrotidae</taxon>
        <taxon>Strongylocentrotus</taxon>
    </lineage>
</organism>
<keyword evidence="5" id="KW-0732">Signal</keyword>
<dbReference type="PANTHER" id="PTHR11802:SF201">
    <property type="entry name" value="CARBOXYPEPTIDASE"/>
    <property type="match status" value="1"/>
</dbReference>
<dbReference type="GO" id="GO:1904715">
    <property type="term" value="P:negative regulation of chaperone-mediated autophagy"/>
    <property type="evidence" value="ECO:0007669"/>
    <property type="project" value="UniProtKB-ARBA"/>
</dbReference>
<dbReference type="FunCoup" id="A0A7M7RHI9">
    <property type="interactions" value="389"/>
</dbReference>
<evidence type="ECO:0000256" key="3">
    <source>
        <dbReference type="ARBA" id="ARBA00022670"/>
    </source>
</evidence>
<reference evidence="7" key="1">
    <citation type="submission" date="2015-02" db="EMBL/GenBank/DDBJ databases">
        <title>Genome sequencing for Strongylocentrotus purpuratus.</title>
        <authorList>
            <person name="Murali S."/>
            <person name="Liu Y."/>
            <person name="Vee V."/>
            <person name="English A."/>
            <person name="Wang M."/>
            <person name="Skinner E."/>
            <person name="Han Y."/>
            <person name="Muzny D.M."/>
            <person name="Worley K.C."/>
            <person name="Gibbs R.A."/>
        </authorList>
    </citation>
    <scope>NUCLEOTIDE SEQUENCE</scope>
</reference>
<accession>A0A7M7RHI9</accession>
<evidence type="ECO:0000256" key="5">
    <source>
        <dbReference type="RuleBase" id="RU361156"/>
    </source>
</evidence>
<reference evidence="6" key="2">
    <citation type="submission" date="2021-01" db="UniProtKB">
        <authorList>
            <consortium name="EnsemblMetazoa"/>
        </authorList>
    </citation>
    <scope>IDENTIFICATION</scope>
</reference>